<proteinExistence type="predicted"/>
<sequence>MKQDYTKLHSQKLYCGGMFAEDPDWGINITSQLSWPLSTREAIVHDYLFEYYQDDLVVVLLNSVSDSKSITGFNSDVIPDAKDAVRSDVVGGFALQKVTPERSYFWYVCCVYLSGCVRVNNSRKSVCERTIGVRCFHLGGKGARGLDD</sequence>
<dbReference type="Proteomes" id="UP000289738">
    <property type="component" value="Chromosome B01"/>
</dbReference>
<evidence type="ECO:0000313" key="1">
    <source>
        <dbReference type="EMBL" id="RYR28512.1"/>
    </source>
</evidence>
<dbReference type="PANTHER" id="PTHR34560:SF1">
    <property type="entry name" value="START DOMAIN-CONTAINING PROTEIN"/>
    <property type="match status" value="1"/>
</dbReference>
<dbReference type="EMBL" id="SDMP01000011">
    <property type="protein sequence ID" value="RYR28512.1"/>
    <property type="molecule type" value="Genomic_DNA"/>
</dbReference>
<organism evidence="1 2">
    <name type="scientific">Arachis hypogaea</name>
    <name type="common">Peanut</name>
    <dbReference type="NCBI Taxonomy" id="3818"/>
    <lineage>
        <taxon>Eukaryota</taxon>
        <taxon>Viridiplantae</taxon>
        <taxon>Streptophyta</taxon>
        <taxon>Embryophyta</taxon>
        <taxon>Tracheophyta</taxon>
        <taxon>Spermatophyta</taxon>
        <taxon>Magnoliopsida</taxon>
        <taxon>eudicotyledons</taxon>
        <taxon>Gunneridae</taxon>
        <taxon>Pentapetalae</taxon>
        <taxon>rosids</taxon>
        <taxon>fabids</taxon>
        <taxon>Fabales</taxon>
        <taxon>Fabaceae</taxon>
        <taxon>Papilionoideae</taxon>
        <taxon>50 kb inversion clade</taxon>
        <taxon>dalbergioids sensu lato</taxon>
        <taxon>Dalbergieae</taxon>
        <taxon>Pterocarpus clade</taxon>
        <taxon>Arachis</taxon>
    </lineage>
</organism>
<name>A0A445APZ7_ARAHY</name>
<evidence type="ECO:0000313" key="2">
    <source>
        <dbReference type="Proteomes" id="UP000289738"/>
    </source>
</evidence>
<dbReference type="PANTHER" id="PTHR34560">
    <property type="entry name" value="POLYKETIDE CYCLASE/DEHYDRASE/LIPID TRANSPORT SUPERFAMILY PROTEIN"/>
    <property type="match status" value="1"/>
</dbReference>
<keyword evidence="2" id="KW-1185">Reference proteome</keyword>
<dbReference type="STRING" id="3818.A0A445APZ7"/>
<dbReference type="Gene3D" id="3.30.530.20">
    <property type="match status" value="1"/>
</dbReference>
<reference evidence="1 2" key="1">
    <citation type="submission" date="2019-01" db="EMBL/GenBank/DDBJ databases">
        <title>Sequencing of cultivated peanut Arachis hypogaea provides insights into genome evolution and oil improvement.</title>
        <authorList>
            <person name="Chen X."/>
        </authorList>
    </citation>
    <scope>NUCLEOTIDE SEQUENCE [LARGE SCALE GENOMIC DNA]</scope>
    <source>
        <strain evidence="2">cv. Fuhuasheng</strain>
        <tissue evidence="1">Leaves</tissue>
    </source>
</reference>
<protein>
    <submittedName>
        <fullName evidence="1">Uncharacterized protein</fullName>
    </submittedName>
</protein>
<accession>A0A445APZ7</accession>
<dbReference type="AlphaFoldDB" id="A0A445APZ7"/>
<gene>
    <name evidence="1" type="ORF">Ahy_B01g052654</name>
</gene>
<dbReference type="InterPro" id="IPR023393">
    <property type="entry name" value="START-like_dom_sf"/>
</dbReference>
<comment type="caution">
    <text evidence="1">The sequence shown here is derived from an EMBL/GenBank/DDBJ whole genome shotgun (WGS) entry which is preliminary data.</text>
</comment>